<evidence type="ECO:0000256" key="3">
    <source>
        <dbReference type="ARBA" id="ARBA00012656"/>
    </source>
</evidence>
<accession>A0A072P8P1</accession>
<evidence type="ECO:0000256" key="5">
    <source>
        <dbReference type="ARBA" id="ARBA00022679"/>
    </source>
</evidence>
<dbReference type="CDD" id="cd02894">
    <property type="entry name" value="GGTase-II"/>
    <property type="match status" value="1"/>
</dbReference>
<evidence type="ECO:0000256" key="8">
    <source>
        <dbReference type="ARBA" id="ARBA00022833"/>
    </source>
</evidence>
<dbReference type="STRING" id="1182545.A0A072P8P1"/>
<dbReference type="GO" id="GO:0004663">
    <property type="term" value="F:Rab geranylgeranyltransferase activity"/>
    <property type="evidence" value="ECO:0007669"/>
    <property type="project" value="UniProtKB-UniRule"/>
</dbReference>
<keyword evidence="5 11" id="KW-0808">Transferase</keyword>
<comment type="subunit">
    <text evidence="2">Heterodimer of an alpha and a beta subunit.</text>
</comment>
<keyword evidence="6 11" id="KW-0479">Metal-binding</keyword>
<dbReference type="GeneID" id="25286825"/>
<dbReference type="FunFam" id="1.50.10.20:FF:000012">
    <property type="entry name" value="Geranylgeranyl transferase type-2 subunit beta"/>
    <property type="match status" value="1"/>
</dbReference>
<evidence type="ECO:0000256" key="10">
    <source>
        <dbReference type="ARBA" id="ARBA00069127"/>
    </source>
</evidence>
<evidence type="ECO:0000313" key="14">
    <source>
        <dbReference type="Proteomes" id="UP000027920"/>
    </source>
</evidence>
<name>A0A072P8P1_9EURO</name>
<dbReference type="VEuPathDB" id="FungiDB:A1O9_11930"/>
<dbReference type="EMBL" id="AMGV01000020">
    <property type="protein sequence ID" value="KEF51940.1"/>
    <property type="molecule type" value="Genomic_DNA"/>
</dbReference>
<sequence length="326" mass="35059">MALVAGPGIGGTSATIDSLPTELALVIDRHVKYIQGLDTRKDELDYWLTEHLRLTGLYWGLTALHLLGHPDALPRDQTLEFVFACQNSDGGFGAAPGHDSHMLYTVSAVQTLATLNALSDLDQSERGGKSRVATFIAKCQQPDTGAFFGDEWGEMDTRFLYGALNALSILDMMHLVDVEKAVAHVQSCGNFDGAYGFTPGAESHAGGTFTAVGALAIARRLDLADADRLGAWLSERQLPNGGLNGRPEKLEDVCYSWWVISSIAMLDKVHWIDGTALTKFILQCQDAEHGGIADRPGDMVDVMHTVFGIAGLSLLGHPGLVEVDPV</sequence>
<comment type="caution">
    <text evidence="13">The sequence shown here is derived from an EMBL/GenBank/DDBJ whole genome shotgun (WGS) entry which is preliminary data.</text>
</comment>
<dbReference type="Pfam" id="PF00432">
    <property type="entry name" value="Prenyltrans"/>
    <property type="match status" value="1"/>
</dbReference>
<gene>
    <name evidence="13" type="ORF">A1O9_11930</name>
</gene>
<dbReference type="PANTHER" id="PTHR11774">
    <property type="entry name" value="GERANYLGERANYL TRANSFERASE TYPE BETA SUBUNIT"/>
    <property type="match status" value="1"/>
</dbReference>
<dbReference type="Gene3D" id="1.50.10.20">
    <property type="match status" value="1"/>
</dbReference>
<comment type="cofactor">
    <cofactor evidence="11">
        <name>Zn(2+)</name>
        <dbReference type="ChEBI" id="CHEBI:29105"/>
    </cofactor>
    <text evidence="11">Binds 1 zinc ion per subunit.</text>
</comment>
<dbReference type="GO" id="GO:0046872">
    <property type="term" value="F:metal ion binding"/>
    <property type="evidence" value="ECO:0007669"/>
    <property type="project" value="UniProtKB-KW"/>
</dbReference>
<dbReference type="HOGENOM" id="CLU_028946_3_0_1"/>
<dbReference type="InterPro" id="IPR008930">
    <property type="entry name" value="Terpenoid_cyclase/PrenylTrfase"/>
</dbReference>
<dbReference type="GO" id="GO:0005968">
    <property type="term" value="C:Rab-protein geranylgeranyltransferase complex"/>
    <property type="evidence" value="ECO:0007669"/>
    <property type="project" value="UniProtKB-UniRule"/>
</dbReference>
<organism evidence="13 14">
    <name type="scientific">Exophiala aquamarina CBS 119918</name>
    <dbReference type="NCBI Taxonomy" id="1182545"/>
    <lineage>
        <taxon>Eukaryota</taxon>
        <taxon>Fungi</taxon>
        <taxon>Dikarya</taxon>
        <taxon>Ascomycota</taxon>
        <taxon>Pezizomycotina</taxon>
        <taxon>Eurotiomycetes</taxon>
        <taxon>Chaetothyriomycetidae</taxon>
        <taxon>Chaetothyriales</taxon>
        <taxon>Herpotrichiellaceae</taxon>
        <taxon>Exophiala</taxon>
    </lineage>
</organism>
<dbReference type="GO" id="GO:0072657">
    <property type="term" value="P:protein localization to membrane"/>
    <property type="evidence" value="ECO:0007669"/>
    <property type="project" value="UniProtKB-ARBA"/>
</dbReference>
<dbReference type="EC" id="2.5.1.60" evidence="3 11"/>
<dbReference type="InterPro" id="IPR026873">
    <property type="entry name" value="Ptb1"/>
</dbReference>
<reference evidence="13 14" key="1">
    <citation type="submission" date="2013-03" db="EMBL/GenBank/DDBJ databases">
        <title>The Genome Sequence of Exophiala aquamarina CBS 119918.</title>
        <authorList>
            <consortium name="The Broad Institute Genomics Platform"/>
            <person name="Cuomo C."/>
            <person name="de Hoog S."/>
            <person name="Gorbushina A."/>
            <person name="Walker B."/>
            <person name="Young S.K."/>
            <person name="Zeng Q."/>
            <person name="Gargeya S."/>
            <person name="Fitzgerald M."/>
            <person name="Haas B."/>
            <person name="Abouelleil A."/>
            <person name="Allen A.W."/>
            <person name="Alvarado L."/>
            <person name="Arachchi H.M."/>
            <person name="Berlin A.M."/>
            <person name="Chapman S.B."/>
            <person name="Gainer-Dewar J."/>
            <person name="Goldberg J."/>
            <person name="Griggs A."/>
            <person name="Gujja S."/>
            <person name="Hansen M."/>
            <person name="Howarth C."/>
            <person name="Imamovic A."/>
            <person name="Ireland A."/>
            <person name="Larimer J."/>
            <person name="McCowan C."/>
            <person name="Murphy C."/>
            <person name="Pearson M."/>
            <person name="Poon T.W."/>
            <person name="Priest M."/>
            <person name="Roberts A."/>
            <person name="Saif S."/>
            <person name="Shea T."/>
            <person name="Sisk P."/>
            <person name="Sykes S."/>
            <person name="Wortman J."/>
            <person name="Nusbaum C."/>
            <person name="Birren B."/>
        </authorList>
    </citation>
    <scope>NUCLEOTIDE SEQUENCE [LARGE SCALE GENOMIC DNA]</scope>
    <source>
        <strain evidence="13 14">CBS 119918</strain>
    </source>
</reference>
<evidence type="ECO:0000256" key="2">
    <source>
        <dbReference type="ARBA" id="ARBA00011355"/>
    </source>
</evidence>
<dbReference type="RefSeq" id="XP_013254530.1">
    <property type="nucleotide sequence ID" value="XM_013399076.1"/>
</dbReference>
<dbReference type="Proteomes" id="UP000027920">
    <property type="component" value="Unassembled WGS sequence"/>
</dbReference>
<dbReference type="SUPFAM" id="SSF48239">
    <property type="entry name" value="Terpenoid cyclases/Protein prenyltransferases"/>
    <property type="match status" value="1"/>
</dbReference>
<keyword evidence="8 11" id="KW-0862">Zinc</keyword>
<evidence type="ECO:0000256" key="7">
    <source>
        <dbReference type="ARBA" id="ARBA00022737"/>
    </source>
</evidence>
<dbReference type="OrthoDB" id="5428259at2759"/>
<keyword evidence="4 11" id="KW-0637">Prenyltransferase</keyword>
<evidence type="ECO:0000256" key="4">
    <source>
        <dbReference type="ARBA" id="ARBA00022602"/>
    </source>
</evidence>
<dbReference type="PANTHER" id="PTHR11774:SF11">
    <property type="entry name" value="GERANYLGERANYL TRANSFERASE TYPE-2 SUBUNIT BETA"/>
    <property type="match status" value="1"/>
</dbReference>
<evidence type="ECO:0000259" key="12">
    <source>
        <dbReference type="Pfam" id="PF00432"/>
    </source>
</evidence>
<proteinExistence type="inferred from homology"/>
<comment type="catalytic activity">
    <reaction evidence="9 11">
        <text>geranylgeranyl diphosphate + L-cysteinyl-[protein] = S-geranylgeranyl-L-cysteinyl-[protein] + diphosphate</text>
        <dbReference type="Rhea" id="RHEA:21240"/>
        <dbReference type="Rhea" id="RHEA-COMP:10131"/>
        <dbReference type="Rhea" id="RHEA-COMP:11537"/>
        <dbReference type="ChEBI" id="CHEBI:29950"/>
        <dbReference type="ChEBI" id="CHEBI:33019"/>
        <dbReference type="ChEBI" id="CHEBI:57533"/>
        <dbReference type="ChEBI" id="CHEBI:86021"/>
        <dbReference type="EC" id="2.5.1.60"/>
    </reaction>
</comment>
<dbReference type="InterPro" id="IPR045089">
    <property type="entry name" value="PGGT1B-like"/>
</dbReference>
<comment type="function">
    <text evidence="11">Catalyzes the transfer of a geranylgeranyl moiety from geranylgeranyl diphosphate to both cysteines of proteins with the C-terminal sequence -XXCC, -XCXC and -CCXX.</text>
</comment>
<dbReference type="InterPro" id="IPR001330">
    <property type="entry name" value="Prenyltrans"/>
</dbReference>
<evidence type="ECO:0000256" key="11">
    <source>
        <dbReference type="RuleBase" id="RU365076"/>
    </source>
</evidence>
<protein>
    <recommendedName>
        <fullName evidence="10 11">Geranylgeranyl transferase type-2 subunit beta</fullName>
        <ecNumber evidence="3 11">2.5.1.60</ecNumber>
    </recommendedName>
</protein>
<feature type="domain" description="Prenyltransferase alpha-alpha toroid" evidence="12">
    <location>
        <begin position="26"/>
        <end position="326"/>
    </location>
</feature>
<keyword evidence="7" id="KW-0677">Repeat</keyword>
<evidence type="ECO:0000313" key="13">
    <source>
        <dbReference type="EMBL" id="KEF51940.1"/>
    </source>
</evidence>
<evidence type="ECO:0000256" key="1">
    <source>
        <dbReference type="ARBA" id="ARBA00010497"/>
    </source>
</evidence>
<evidence type="ECO:0000256" key="9">
    <source>
        <dbReference type="ARBA" id="ARBA00047658"/>
    </source>
</evidence>
<comment type="similarity">
    <text evidence="1 11">Belongs to the protein prenyltransferase subunit beta family.</text>
</comment>
<keyword evidence="14" id="KW-1185">Reference proteome</keyword>
<dbReference type="AlphaFoldDB" id="A0A072P8P1"/>
<evidence type="ECO:0000256" key="6">
    <source>
        <dbReference type="ARBA" id="ARBA00022723"/>
    </source>
</evidence>